<comment type="similarity">
    <text evidence="3 17">Belongs to the peptidase C14A family.</text>
</comment>
<dbReference type="InterPro" id="IPR029030">
    <property type="entry name" value="Caspase-like_dom_sf"/>
</dbReference>
<organism evidence="20 21">
    <name type="scientific">Chiloscyllium punctatum</name>
    <name type="common">Brownbanded bambooshark</name>
    <name type="synonym">Hemiscyllium punctatum</name>
    <dbReference type="NCBI Taxonomy" id="137246"/>
    <lineage>
        <taxon>Eukaryota</taxon>
        <taxon>Metazoa</taxon>
        <taxon>Chordata</taxon>
        <taxon>Craniata</taxon>
        <taxon>Vertebrata</taxon>
        <taxon>Chondrichthyes</taxon>
        <taxon>Elasmobranchii</taxon>
        <taxon>Galeomorphii</taxon>
        <taxon>Galeoidea</taxon>
        <taxon>Orectolobiformes</taxon>
        <taxon>Hemiscylliidae</taxon>
        <taxon>Chiloscyllium</taxon>
    </lineage>
</organism>
<dbReference type="PANTHER" id="PTHR10454">
    <property type="entry name" value="CASPASE"/>
    <property type="match status" value="1"/>
</dbReference>
<keyword evidence="4" id="KW-0963">Cytoplasm</keyword>
<dbReference type="PROSITE" id="PS50207">
    <property type="entry name" value="CASPASE_P10"/>
    <property type="match status" value="1"/>
</dbReference>
<dbReference type="Pfam" id="PF00656">
    <property type="entry name" value="Peptidase_C14"/>
    <property type="match status" value="1"/>
</dbReference>
<reference evidence="20 21" key="1">
    <citation type="journal article" date="2018" name="Nat. Ecol. Evol.">
        <title>Shark genomes provide insights into elasmobranch evolution and the origin of vertebrates.</title>
        <authorList>
            <person name="Hara Y"/>
            <person name="Yamaguchi K"/>
            <person name="Onimaru K"/>
            <person name="Kadota M"/>
            <person name="Koyanagi M"/>
            <person name="Keeley SD"/>
            <person name="Tatsumi K"/>
            <person name="Tanaka K"/>
            <person name="Motone F"/>
            <person name="Kageyama Y"/>
            <person name="Nozu R"/>
            <person name="Adachi N"/>
            <person name="Nishimura O"/>
            <person name="Nakagawa R"/>
            <person name="Tanegashima C"/>
            <person name="Kiyatake I"/>
            <person name="Matsumoto R"/>
            <person name="Murakumo K"/>
            <person name="Nishida K"/>
            <person name="Terakita A"/>
            <person name="Kuratani S"/>
            <person name="Sato K"/>
            <person name="Hyodo S Kuraku.S."/>
        </authorList>
    </citation>
    <scope>NUCLEOTIDE SEQUENCE [LARGE SCALE GENOMIC DNA]</scope>
</reference>
<evidence type="ECO:0000313" key="21">
    <source>
        <dbReference type="Proteomes" id="UP000287033"/>
    </source>
</evidence>
<feature type="active site" evidence="16">
    <location>
        <position position="185"/>
    </location>
</feature>
<feature type="domain" description="Caspase family p20" evidence="19">
    <location>
        <begin position="65"/>
        <end position="189"/>
    </location>
</feature>
<dbReference type="InterPro" id="IPR033139">
    <property type="entry name" value="Caspase_cys_AS"/>
</dbReference>
<dbReference type="Gene3D" id="3.40.50.1460">
    <property type="match status" value="1"/>
</dbReference>
<evidence type="ECO:0000256" key="16">
    <source>
        <dbReference type="PIRSR" id="PIRSR038001-1"/>
    </source>
</evidence>
<evidence type="ECO:0000256" key="5">
    <source>
        <dbReference type="ARBA" id="ARBA00022670"/>
    </source>
</evidence>
<gene>
    <name evidence="20" type="ORF">chiPu_0020021</name>
</gene>
<dbReference type="InterPro" id="IPR016129">
    <property type="entry name" value="Caspase_his_AS"/>
</dbReference>
<keyword evidence="21" id="KW-1185">Reference proteome</keyword>
<dbReference type="EMBL" id="BEZZ01002296">
    <property type="protein sequence ID" value="GCC21548.1"/>
    <property type="molecule type" value="Genomic_DNA"/>
</dbReference>
<evidence type="ECO:0000256" key="11">
    <source>
        <dbReference type="ARBA" id="ARBA00023242"/>
    </source>
</evidence>
<evidence type="ECO:0000256" key="4">
    <source>
        <dbReference type="ARBA" id="ARBA00022490"/>
    </source>
</evidence>
<evidence type="ECO:0000259" key="18">
    <source>
        <dbReference type="PROSITE" id="PS50207"/>
    </source>
</evidence>
<dbReference type="GO" id="GO:0006915">
    <property type="term" value="P:apoptotic process"/>
    <property type="evidence" value="ECO:0007669"/>
    <property type="project" value="UniProtKB-KW"/>
</dbReference>
<dbReference type="InterPro" id="IPR001309">
    <property type="entry name" value="Pept_C14_p20"/>
</dbReference>
<comment type="subunit">
    <text evidence="13">Heterotetramer that consists of two anti-parallel arranged heterodimers, each one formed by a 18 kDa (Caspase-6 subunit p18) and a 11 kDa (Caspase-6 subunit p11) subunit.</text>
</comment>
<evidence type="ECO:0000256" key="14">
    <source>
        <dbReference type="ARBA" id="ARBA00029486"/>
    </source>
</evidence>
<dbReference type="InterPro" id="IPR002398">
    <property type="entry name" value="Pept_C14"/>
</dbReference>
<dbReference type="GO" id="GO:0004197">
    <property type="term" value="F:cysteine-type endopeptidase activity"/>
    <property type="evidence" value="ECO:0007669"/>
    <property type="project" value="InterPro"/>
</dbReference>
<evidence type="ECO:0000313" key="20">
    <source>
        <dbReference type="EMBL" id="GCC21548.1"/>
    </source>
</evidence>
<evidence type="ECO:0000256" key="3">
    <source>
        <dbReference type="ARBA" id="ARBA00010134"/>
    </source>
</evidence>
<dbReference type="PRINTS" id="PR00376">
    <property type="entry name" value="IL1BCENZYME"/>
</dbReference>
<evidence type="ECO:0000256" key="1">
    <source>
        <dbReference type="ARBA" id="ARBA00004123"/>
    </source>
</evidence>
<evidence type="ECO:0000256" key="12">
    <source>
        <dbReference type="ARBA" id="ARBA00029356"/>
    </source>
</evidence>
<dbReference type="GO" id="GO:0005634">
    <property type="term" value="C:nucleus"/>
    <property type="evidence" value="ECO:0007669"/>
    <property type="project" value="UniProtKB-SubCell"/>
</dbReference>
<accession>A0A401RTT1</accession>
<comment type="subcellular location">
    <subcellularLocation>
        <location evidence="2">Cytoplasm</location>
    </subcellularLocation>
    <subcellularLocation>
        <location evidence="1">Nucleus</location>
    </subcellularLocation>
</comment>
<dbReference type="GO" id="GO:0043525">
    <property type="term" value="P:positive regulation of neuron apoptotic process"/>
    <property type="evidence" value="ECO:0007669"/>
    <property type="project" value="TreeGrafter"/>
</dbReference>
<dbReference type="PROSITE" id="PS01121">
    <property type="entry name" value="CASPASE_HIS"/>
    <property type="match status" value="1"/>
</dbReference>
<dbReference type="GO" id="GO:0005737">
    <property type="term" value="C:cytoplasm"/>
    <property type="evidence" value="ECO:0007669"/>
    <property type="project" value="UniProtKB-SubCell"/>
</dbReference>
<sequence>MSGCCGASDREDALPAARRDFSVVVQDGKSVEQNANVVCEVDFPTILRSNDIMDPSVEYNMNHRRRGIALIFNNERFFWYLGLPERGGTNADRFSLDKRLRELGFDVRVYDNYKALEVLQIIHEVATSDHSDADCFLCVFLSHGENNHVFAYDAKISLQEITERFRGDKCPSLVGKPKIFIIQACRGDKHDEPVMPKDEVDANQPVVNEVVADAGTMRTLPAGADFIMCYSVAEGFYSHRETVNGSWYIQDFCTLLENQGSQLEFTEFLTLVNRKVSERSVERCADRNALGKKQVPCFASMLTKKLYFKPKTS</sequence>
<dbReference type="PROSITE" id="PS50208">
    <property type="entry name" value="CASPASE_P20"/>
    <property type="match status" value="1"/>
</dbReference>
<name>A0A401RTT1_CHIPU</name>
<evidence type="ECO:0000256" key="8">
    <source>
        <dbReference type="ARBA" id="ARBA00022807"/>
    </source>
</evidence>
<evidence type="ECO:0000256" key="13">
    <source>
        <dbReference type="ARBA" id="ARBA00029473"/>
    </source>
</evidence>
<dbReference type="OrthoDB" id="6116485at2759"/>
<proteinExistence type="inferred from homology"/>
<protein>
    <recommendedName>
        <fullName evidence="15">Caspase-6</fullName>
        <ecNumber evidence="14">3.4.22.59</ecNumber>
    </recommendedName>
</protein>
<dbReference type="InterPro" id="IPR015917">
    <property type="entry name" value="Pept_C14A"/>
</dbReference>
<keyword evidence="11" id="KW-0539">Nucleus</keyword>
<dbReference type="GO" id="GO:0006508">
    <property type="term" value="P:proteolysis"/>
    <property type="evidence" value="ECO:0007669"/>
    <property type="project" value="UniProtKB-KW"/>
</dbReference>
<dbReference type="PIRSF" id="PIRSF038001">
    <property type="entry name" value="Caspase_ICE"/>
    <property type="match status" value="1"/>
</dbReference>
<evidence type="ECO:0000256" key="10">
    <source>
        <dbReference type="ARBA" id="ARBA00023145"/>
    </source>
</evidence>
<dbReference type="AlphaFoldDB" id="A0A401RTT1"/>
<comment type="caution">
    <text evidence="20">The sequence shown here is derived from an EMBL/GenBank/DDBJ whole genome shotgun (WGS) entry which is preliminary data.</text>
</comment>
<dbReference type="PROSITE" id="PS01122">
    <property type="entry name" value="CASPASE_CYS"/>
    <property type="match status" value="1"/>
</dbReference>
<evidence type="ECO:0000256" key="15">
    <source>
        <dbReference type="ARBA" id="ARBA00029534"/>
    </source>
</evidence>
<keyword evidence="8" id="KW-0788">Thiol protease</keyword>
<keyword evidence="7" id="KW-0378">Hydrolase</keyword>
<dbReference type="CDD" id="cd00032">
    <property type="entry name" value="CASc"/>
    <property type="match status" value="1"/>
</dbReference>
<feature type="active site" evidence="16">
    <location>
        <position position="143"/>
    </location>
</feature>
<evidence type="ECO:0000256" key="7">
    <source>
        <dbReference type="ARBA" id="ARBA00022801"/>
    </source>
</evidence>
<evidence type="ECO:0000256" key="6">
    <source>
        <dbReference type="ARBA" id="ARBA00022703"/>
    </source>
</evidence>
<dbReference type="SUPFAM" id="SSF52129">
    <property type="entry name" value="Caspase-like"/>
    <property type="match status" value="1"/>
</dbReference>
<evidence type="ECO:0000259" key="19">
    <source>
        <dbReference type="PROSITE" id="PS50208"/>
    </source>
</evidence>
<dbReference type="FunFam" id="3.40.50.1460:FF:000001">
    <property type="entry name" value="Caspase-3 preproprotein"/>
    <property type="match status" value="1"/>
</dbReference>
<evidence type="ECO:0000256" key="17">
    <source>
        <dbReference type="RuleBase" id="RU003971"/>
    </source>
</evidence>
<evidence type="ECO:0000256" key="2">
    <source>
        <dbReference type="ARBA" id="ARBA00004496"/>
    </source>
</evidence>
<dbReference type="STRING" id="137246.A0A401RTT1"/>
<dbReference type="OMA" id="CEMIRKH"/>
<keyword evidence="10" id="KW-0865">Zymogen</keyword>
<keyword evidence="9" id="KW-0068">Autocatalytic cleavage</keyword>
<keyword evidence="6" id="KW-0053">Apoptosis</keyword>
<feature type="domain" description="Caspase family p10" evidence="18">
    <location>
        <begin position="216"/>
        <end position="310"/>
    </location>
</feature>
<dbReference type="EC" id="3.4.22.59" evidence="14"/>
<dbReference type="Proteomes" id="UP000287033">
    <property type="component" value="Unassembled WGS sequence"/>
</dbReference>
<keyword evidence="5" id="KW-0645">Protease</keyword>
<evidence type="ECO:0000256" key="9">
    <source>
        <dbReference type="ARBA" id="ARBA00022813"/>
    </source>
</evidence>
<dbReference type="SMART" id="SM00115">
    <property type="entry name" value="CASc"/>
    <property type="match status" value="1"/>
</dbReference>
<comment type="catalytic activity">
    <reaction evidence="12">
        <text>Strict requirement for Asp at position P1 and has a preferred cleavage sequence of Val-Glu-His-Asp-|-.</text>
        <dbReference type="EC" id="3.4.22.59"/>
    </reaction>
</comment>
<dbReference type="PANTHER" id="PTHR10454:SF206">
    <property type="entry name" value="CASPASE-6"/>
    <property type="match status" value="1"/>
</dbReference>
<dbReference type="InterPro" id="IPR011600">
    <property type="entry name" value="Pept_C14_caspase"/>
</dbReference>
<dbReference type="InterPro" id="IPR002138">
    <property type="entry name" value="Pept_C14_p10"/>
</dbReference>